<organism evidence="1 2">
    <name type="scientific">Vermiconidia calcicola</name>
    <dbReference type="NCBI Taxonomy" id="1690605"/>
    <lineage>
        <taxon>Eukaryota</taxon>
        <taxon>Fungi</taxon>
        <taxon>Dikarya</taxon>
        <taxon>Ascomycota</taxon>
        <taxon>Pezizomycotina</taxon>
        <taxon>Dothideomycetes</taxon>
        <taxon>Dothideomycetidae</taxon>
        <taxon>Mycosphaerellales</taxon>
        <taxon>Extremaceae</taxon>
        <taxon>Vermiconidia</taxon>
    </lineage>
</organism>
<reference evidence="1" key="1">
    <citation type="submission" date="2023-07" db="EMBL/GenBank/DDBJ databases">
        <title>Black Yeasts Isolated from many extreme environments.</title>
        <authorList>
            <person name="Coleine C."/>
            <person name="Stajich J.E."/>
            <person name="Selbmann L."/>
        </authorList>
    </citation>
    <scope>NUCLEOTIDE SEQUENCE</scope>
    <source>
        <strain evidence="1">CCFEE 5714</strain>
    </source>
</reference>
<comment type="caution">
    <text evidence="1">The sequence shown here is derived from an EMBL/GenBank/DDBJ whole genome shotgun (WGS) entry which is preliminary data.</text>
</comment>
<keyword evidence="2" id="KW-1185">Reference proteome</keyword>
<evidence type="ECO:0000313" key="2">
    <source>
        <dbReference type="Proteomes" id="UP001281147"/>
    </source>
</evidence>
<sequence>MNALKNAVGVGKKDKEGDEPVSGEQGEGTTAAPFDGGNREAQENAGTSTESKSGPIETTGAEQQASTSNPDPVSEQAKLPPNHLGYNVPSGASLDFAPPQLPESAGNTQDPHSSKDMASSEQQNQSVASASAEGVDAGPSYPRSPSSPSSSRLSPTDAERSPSSGGAGSLAATQKLRGSRASVALPTGQRVHNPHATNPGRIPTAGGKAVGHGIGEERRQSRISEADMPRLDKQGSPDPVTQGNTQTNVAPQSTGPVEPSDTRDDRATPMFNSPTWKGEGEGAQYATAGAERNESSATGTSTSQSTTDKMKEKVKENAPTGSSPSGGRERRSSRMEAFKGKFGFGKKS</sequence>
<name>A0ACC3MUA8_9PEZI</name>
<accession>A0ACC3MUA8</accession>
<dbReference type="EMBL" id="JAUTXU010000145">
    <property type="protein sequence ID" value="KAK3703913.1"/>
    <property type="molecule type" value="Genomic_DNA"/>
</dbReference>
<proteinExistence type="predicted"/>
<evidence type="ECO:0000313" key="1">
    <source>
        <dbReference type="EMBL" id="KAK3703913.1"/>
    </source>
</evidence>
<protein>
    <submittedName>
        <fullName evidence="1">Uncharacterized protein</fullName>
    </submittedName>
</protein>
<gene>
    <name evidence="1" type="ORF">LTR37_014131</name>
</gene>
<dbReference type="Proteomes" id="UP001281147">
    <property type="component" value="Unassembled WGS sequence"/>
</dbReference>